<dbReference type="EMBL" id="JAVDQN010000002">
    <property type="protein sequence ID" value="MDR6376724.1"/>
    <property type="molecule type" value="Genomic_DNA"/>
</dbReference>
<reference evidence="2 3" key="1">
    <citation type="submission" date="2023-07" db="EMBL/GenBank/DDBJ databases">
        <title>Sorghum-associated microbial communities from plants grown in Nebraska, USA.</title>
        <authorList>
            <person name="Schachtman D."/>
        </authorList>
    </citation>
    <scope>NUCLEOTIDE SEQUENCE [LARGE SCALE GENOMIC DNA]</scope>
    <source>
        <strain evidence="2 3">DS1039</strain>
    </source>
</reference>
<dbReference type="Proteomes" id="UP001185254">
    <property type="component" value="Unassembled WGS sequence"/>
</dbReference>
<dbReference type="SUPFAM" id="SSF51905">
    <property type="entry name" value="FAD/NAD(P)-binding domain"/>
    <property type="match status" value="1"/>
</dbReference>
<keyword evidence="1" id="KW-1133">Transmembrane helix</keyword>
<proteinExistence type="predicted"/>
<protein>
    <submittedName>
        <fullName evidence="2">Oleate hydratase</fullName>
        <ecNumber evidence="2">4.2.1.53</ecNumber>
    </submittedName>
</protein>
<keyword evidence="1" id="KW-0812">Transmembrane</keyword>
<dbReference type="Gene3D" id="3.30.9.80">
    <property type="match status" value="1"/>
</dbReference>
<dbReference type="PANTHER" id="PTHR37417">
    <property type="entry name" value="67 KDA MYOSIN-CROSS-REACTIVE ANTIGEN FAMILY PROTEIN (AFU_ORTHOLOGUE AFUA_5G09970)"/>
    <property type="match status" value="1"/>
</dbReference>
<keyword evidence="3" id="KW-1185">Reference proteome</keyword>
<name>A0ABU1L0G0_9BURK</name>
<evidence type="ECO:0000313" key="2">
    <source>
        <dbReference type="EMBL" id="MDR6376724.1"/>
    </source>
</evidence>
<dbReference type="Gene3D" id="3.50.50.60">
    <property type="entry name" value="FAD/NAD(P)-binding domain"/>
    <property type="match status" value="2"/>
</dbReference>
<sequence length="543" mass="60496">MKRSDYAGVSALTRQARDEAIDSGHFYLVGGGIASLAAAAFLIRDADVPGCRITILEALGDAGGSLDGAGTPRDGYVVRGGRMLESKYLCTYDLFDSIPTLDGRSSVTKEIFDWNRTIRTSSKARLVRDGKREDAPAYGLAESHLLTLGRLSFEPEALLGDSRISDHFDADFFDTNFWIMWCTTFAFQPWHSAAEFRRYLLRFAHMTPGFNQLHGIMRTVYNQYDSMVRPLRKWLDEHGVVFRNHTRVVDLRYDESGELNRVAAIVCEHDNRRDEIPLGEHDKIIVTLGSMTADSSLGGTDRPAACASNDSSGAWALWKTIAAGRTEFGHPSVFADHVDESRWLSFTATLHDPTLFSLIRDLTGNVPGEGGLITFPQSNWLASIVLPHQPHFIGQPKDVQVLWGYGLFVDRPGNFIAKPMVECTGREIMTELLGHLKIEAQAQRILDDAICIPCVMPFITSQFLRRKRGDRPQVVPEGWANLAFVGQFCELPNDVVFTVEYSIRSAQTAVYTLLGLNRAAPAVYKGQHDLRVVYGAASELRHH</sequence>
<gene>
    <name evidence="2" type="ORF">J2776_003424</name>
</gene>
<dbReference type="EC" id="4.2.1.53" evidence="2"/>
<keyword evidence="2" id="KW-0456">Lyase</keyword>
<dbReference type="GO" id="GO:0050151">
    <property type="term" value="F:oleate hydratase activity"/>
    <property type="evidence" value="ECO:0007669"/>
    <property type="project" value="UniProtKB-EC"/>
</dbReference>
<dbReference type="NCBIfam" id="NF010584">
    <property type="entry name" value="PRK13977.1"/>
    <property type="match status" value="1"/>
</dbReference>
<dbReference type="PANTHER" id="PTHR37417:SF2">
    <property type="entry name" value="67 KDA MYOSIN-CROSS-REACTIVE ANTIGEN FAMILY PROTEIN (AFU_ORTHOLOGUE AFUA_5G09970)"/>
    <property type="match status" value="1"/>
</dbReference>
<comment type="caution">
    <text evidence="2">The sequence shown here is derived from an EMBL/GenBank/DDBJ whole genome shotgun (WGS) entry which is preliminary data.</text>
</comment>
<dbReference type="InterPro" id="IPR010354">
    <property type="entry name" value="Oleate_hydratase"/>
</dbReference>
<dbReference type="InterPro" id="IPR036188">
    <property type="entry name" value="FAD/NAD-bd_sf"/>
</dbReference>
<dbReference type="Pfam" id="PF06100">
    <property type="entry name" value="MCRA"/>
    <property type="match status" value="1"/>
</dbReference>
<organism evidence="2 3">
    <name type="scientific">Paraburkholderia caledonica</name>
    <dbReference type="NCBI Taxonomy" id="134536"/>
    <lineage>
        <taxon>Bacteria</taxon>
        <taxon>Pseudomonadati</taxon>
        <taxon>Pseudomonadota</taxon>
        <taxon>Betaproteobacteria</taxon>
        <taxon>Burkholderiales</taxon>
        <taxon>Burkholderiaceae</taxon>
        <taxon>Paraburkholderia</taxon>
    </lineage>
</organism>
<dbReference type="RefSeq" id="WP_310066949.1">
    <property type="nucleotide sequence ID" value="NZ_JAVDQN010000002.1"/>
</dbReference>
<evidence type="ECO:0000256" key="1">
    <source>
        <dbReference type="SAM" id="Phobius"/>
    </source>
</evidence>
<evidence type="ECO:0000313" key="3">
    <source>
        <dbReference type="Proteomes" id="UP001185254"/>
    </source>
</evidence>
<feature type="transmembrane region" description="Helical" evidence="1">
    <location>
        <begin position="24"/>
        <end position="43"/>
    </location>
</feature>
<accession>A0ABU1L0G0</accession>
<keyword evidence="1" id="KW-0472">Membrane</keyword>